<dbReference type="Pfam" id="PF01424">
    <property type="entry name" value="R3H"/>
    <property type="match status" value="1"/>
</dbReference>
<accession>A0A0N4UTM3</accession>
<dbReference type="SUPFAM" id="SSF52540">
    <property type="entry name" value="P-loop containing nucleoside triphosphate hydrolases"/>
    <property type="match status" value="1"/>
</dbReference>
<proteinExistence type="predicted"/>
<protein>
    <submittedName>
        <fullName evidence="5">R3H domain-containing protein</fullName>
    </submittedName>
</protein>
<dbReference type="Proteomes" id="UP000274131">
    <property type="component" value="Unassembled WGS sequence"/>
</dbReference>
<evidence type="ECO:0000259" key="2">
    <source>
        <dbReference type="PROSITE" id="PS51061"/>
    </source>
</evidence>
<dbReference type="InterPro" id="IPR027417">
    <property type="entry name" value="P-loop_NTPase"/>
</dbReference>
<dbReference type="PANTHER" id="PTHR18934:SF213">
    <property type="entry name" value="3'-5' RNA HELICASE YTHDC2"/>
    <property type="match status" value="1"/>
</dbReference>
<dbReference type="CDD" id="cd02325">
    <property type="entry name" value="R3H"/>
    <property type="match status" value="1"/>
</dbReference>
<gene>
    <name evidence="3" type="ORF">EVEC_LOCUS438</name>
</gene>
<reference evidence="5" key="1">
    <citation type="submission" date="2017-02" db="UniProtKB">
        <authorList>
            <consortium name="WormBaseParasite"/>
        </authorList>
    </citation>
    <scope>IDENTIFICATION</scope>
</reference>
<evidence type="ECO:0000256" key="1">
    <source>
        <dbReference type="SAM" id="MobiDB-lite"/>
    </source>
</evidence>
<sequence>MMPNDVSASSSCELQQTSSYQPQISISYLNDSEFESALKEKLEKFKLSDEMVDEVQMFFPELKLEPMNREQRRIAHRIINRMELKSSSFGMEGNRRITVSRKYFRIGGSHILAPEILPISLTDSQRKMISRHCAEFPIDRSSIEQHLESSLLKRDRGTEVTRSNEPMLIPPKANETPQMRSLRMSLPTFALKKKIVTAIETHKVTLITGGTGCGKTTQVPQFLLEYACENGIPIKIICTQPRRLPAMAVAERVARERNERVGGTVGYHIRLEQK</sequence>
<dbReference type="WBParaSite" id="EVEC_0000065801-mRNA-1">
    <property type="protein sequence ID" value="EVEC_0000065801-mRNA-1"/>
    <property type="gene ID" value="EVEC_0000065801"/>
</dbReference>
<dbReference type="InterPro" id="IPR001374">
    <property type="entry name" value="R3H_dom"/>
</dbReference>
<dbReference type="GO" id="GO:0003723">
    <property type="term" value="F:RNA binding"/>
    <property type="evidence" value="ECO:0007669"/>
    <property type="project" value="TreeGrafter"/>
</dbReference>
<name>A0A0N4UTM3_ENTVE</name>
<reference evidence="3 4" key="2">
    <citation type="submission" date="2018-10" db="EMBL/GenBank/DDBJ databases">
        <authorList>
            <consortium name="Pathogen Informatics"/>
        </authorList>
    </citation>
    <scope>NUCLEOTIDE SEQUENCE [LARGE SCALE GENOMIC DNA]</scope>
</reference>
<dbReference type="SUPFAM" id="SSF82708">
    <property type="entry name" value="R3H domain"/>
    <property type="match status" value="1"/>
</dbReference>
<dbReference type="PANTHER" id="PTHR18934">
    <property type="entry name" value="ATP-DEPENDENT RNA HELICASE"/>
    <property type="match status" value="1"/>
</dbReference>
<keyword evidence="4" id="KW-1185">Reference proteome</keyword>
<evidence type="ECO:0000313" key="3">
    <source>
        <dbReference type="EMBL" id="VDD85295.1"/>
    </source>
</evidence>
<dbReference type="Gene3D" id="3.40.50.300">
    <property type="entry name" value="P-loop containing nucleotide triphosphate hydrolases"/>
    <property type="match status" value="1"/>
</dbReference>
<evidence type="ECO:0000313" key="4">
    <source>
        <dbReference type="Proteomes" id="UP000274131"/>
    </source>
</evidence>
<dbReference type="OrthoDB" id="5790466at2759"/>
<dbReference type="EMBL" id="UXUI01000672">
    <property type="protein sequence ID" value="VDD85295.1"/>
    <property type="molecule type" value="Genomic_DNA"/>
</dbReference>
<dbReference type="AlphaFoldDB" id="A0A0N4UTM3"/>
<dbReference type="STRING" id="51028.A0A0N4UTM3"/>
<feature type="region of interest" description="Disordered" evidence="1">
    <location>
        <begin position="156"/>
        <end position="177"/>
    </location>
</feature>
<dbReference type="SMART" id="SM00393">
    <property type="entry name" value="R3H"/>
    <property type="match status" value="1"/>
</dbReference>
<dbReference type="Gene3D" id="3.30.1370.50">
    <property type="entry name" value="R3H-like domain"/>
    <property type="match status" value="1"/>
</dbReference>
<organism evidence="5">
    <name type="scientific">Enterobius vermicularis</name>
    <name type="common">Human pinworm</name>
    <dbReference type="NCBI Taxonomy" id="51028"/>
    <lineage>
        <taxon>Eukaryota</taxon>
        <taxon>Metazoa</taxon>
        <taxon>Ecdysozoa</taxon>
        <taxon>Nematoda</taxon>
        <taxon>Chromadorea</taxon>
        <taxon>Rhabditida</taxon>
        <taxon>Spirurina</taxon>
        <taxon>Oxyuridomorpha</taxon>
        <taxon>Oxyuroidea</taxon>
        <taxon>Oxyuridae</taxon>
        <taxon>Enterobius</taxon>
    </lineage>
</organism>
<dbReference type="InterPro" id="IPR036867">
    <property type="entry name" value="R3H_dom_sf"/>
</dbReference>
<evidence type="ECO:0000313" key="5">
    <source>
        <dbReference type="WBParaSite" id="EVEC_0000065801-mRNA-1"/>
    </source>
</evidence>
<dbReference type="GO" id="GO:0004386">
    <property type="term" value="F:helicase activity"/>
    <property type="evidence" value="ECO:0007669"/>
    <property type="project" value="TreeGrafter"/>
</dbReference>
<feature type="domain" description="R3H" evidence="2">
    <location>
        <begin position="32"/>
        <end position="103"/>
    </location>
</feature>
<dbReference type="PROSITE" id="PS51061">
    <property type="entry name" value="R3H"/>
    <property type="match status" value="1"/>
</dbReference>